<proteinExistence type="predicted"/>
<dbReference type="EMBL" id="CAJNJA010042884">
    <property type="protein sequence ID" value="CAE7788171.1"/>
    <property type="molecule type" value="Genomic_DNA"/>
</dbReference>
<dbReference type="OrthoDB" id="424832at2759"/>
<evidence type="ECO:0000256" key="1">
    <source>
        <dbReference type="SAM" id="MobiDB-lite"/>
    </source>
</evidence>
<name>A0A812YLD8_9DINO</name>
<accession>A0A812YLD8</accession>
<feature type="non-terminal residue" evidence="2">
    <location>
        <position position="1"/>
    </location>
</feature>
<dbReference type="Proteomes" id="UP000601435">
    <property type="component" value="Unassembled WGS sequence"/>
</dbReference>
<comment type="caution">
    <text evidence="2">The sequence shown here is derived from an EMBL/GenBank/DDBJ whole genome shotgun (WGS) entry which is preliminary data.</text>
</comment>
<reference evidence="2" key="1">
    <citation type="submission" date="2021-02" db="EMBL/GenBank/DDBJ databases">
        <authorList>
            <person name="Dougan E. K."/>
            <person name="Rhodes N."/>
            <person name="Thang M."/>
            <person name="Chan C."/>
        </authorList>
    </citation>
    <scope>NUCLEOTIDE SEQUENCE</scope>
</reference>
<feature type="compositionally biased region" description="Acidic residues" evidence="1">
    <location>
        <begin position="1226"/>
        <end position="1238"/>
    </location>
</feature>
<protein>
    <submittedName>
        <fullName evidence="2">Uncharacterized protein</fullName>
    </submittedName>
</protein>
<feature type="region of interest" description="Disordered" evidence="1">
    <location>
        <begin position="919"/>
        <end position="939"/>
    </location>
</feature>
<organism evidence="2 3">
    <name type="scientific">Symbiodinium necroappetens</name>
    <dbReference type="NCBI Taxonomy" id="1628268"/>
    <lineage>
        <taxon>Eukaryota</taxon>
        <taxon>Sar</taxon>
        <taxon>Alveolata</taxon>
        <taxon>Dinophyceae</taxon>
        <taxon>Suessiales</taxon>
        <taxon>Symbiodiniaceae</taxon>
        <taxon>Symbiodinium</taxon>
    </lineage>
</organism>
<sequence>KDEVPGTRWSLATWVRQQRSDIYLATDKSQLKCAAYYCRACCRQISFGTQTCEAKVLRHEQYKTHVEGLRKLRGDATIQPAHAGAQKADPAGPRQECAGLLASKLALKDSVEAFVQFGQPRLLYNEHETDWLASVSFQVLPQDIAVRSKECKGFLEGLSACSACVKAANQKKFKEALAKQVFMIDLCVLSYKCIHCSAEELHSFKEELRQRDYQQQNLAGSDLDRLLRIKDNLEVSRAVAARVDTTPAWRVSSSLRKFWDVWLTRPQKHHQTSTEAYGCLARGMMDAVASGRAREFDLVLAARVAAGALRSDVLVESLTTSFLAKFKDGLADCKRRTTSAFANFQVLSESLTTLGRHAEVDSLLRSFCVNPRSMPALSLVTERYPQPFVSLNDLPVLRDSYMRGLTLLKAAGTRAHLICDETTWAPDWSQVRRVCRNEAGELVDRIVGGAWHADADKDMSLLDPDEHDRTKLPREKLAKLALHIGMARTDCTRFVFDVCVLPRPQRLWSAEETLDVVARLFHECTEASGRPPNGLAFDGGSNNAKLLQTFLGLLEPEKMQSLPFFSQCSVKTIPKLPCWGFAYLTYKILVAMNGAWHWQKRFSLAHLSGCRKIRHGGVFVDLSVELSCGLPHAAYLASDVQSDLAACQRLSPPYTGKTWCSLGVNVHSLIGALVCSCTTGSVGFCQEDICFNAAAGYYLLLLHRSEAGRQWRQYQERGRNSLSDVTVRNGMALCSFAVVCCMTCSEPRFVQELAIENHFSRLKSMYRGQPSLKDFLHSCRSLSARQARQLDSLSVERLQDRAASFPRSPMPEDEVTKHCRKAFAAALQTQSFISDGRNTTDIYDTLLKFCGPDGESFFGTAMGESAFDMMDITPETSEWLPREETEHKSQQQVVSMQLLQTVEDRAKVLEEIQLLEASDTSDACQPARQPAEQAEDAPQDPELLVELAPESGCPVIPTNLGKLLKAVLAEGGKEFNLDQATGQGQAALLKRLLHMAPFIRSFTKHARLQEGVLSAAVLNECKGPRNEWNRREHELAVARRAINASQVRLSRAQAWHMAVQKMSKEVQAVNKQVEANDPGIHAPDVYFPAGDRVQVIAFLLEEHVAVGLVLSAFRGSLVKRPNGKGAADVIVKTARPFPDELPSVSTKLVHVAECIYDEKHSEYCTSCASRCLLVDPVNCIYGQLTLSVSKPSQTRMHFRLSPASMESLRLLKQRGRLPVQPLPEVAEGEDDAADEPQEPDAAPSQVYHDRSFMRASMPGQARKFMTDLESLYRRKGWPFVESGMVQLSHDKSESWSVLLDRIPGFFEQEFSKHQGYRFSRAVHGYLQTLIPESAASVSKVKKFLGLVSRVAPGVIDLRA</sequence>
<evidence type="ECO:0000313" key="3">
    <source>
        <dbReference type="Proteomes" id="UP000601435"/>
    </source>
</evidence>
<keyword evidence="3" id="KW-1185">Reference proteome</keyword>
<evidence type="ECO:0000313" key="2">
    <source>
        <dbReference type="EMBL" id="CAE7788171.1"/>
    </source>
</evidence>
<feature type="region of interest" description="Disordered" evidence="1">
    <location>
        <begin position="1225"/>
        <end position="1246"/>
    </location>
</feature>
<gene>
    <name evidence="2" type="ORF">SNEC2469_LOCUS23136</name>
</gene>